<evidence type="ECO:0000256" key="1">
    <source>
        <dbReference type="SAM" id="Phobius"/>
    </source>
</evidence>
<dbReference type="GeneID" id="40078567"/>
<dbReference type="KEGG" id="vg:40078567"/>
<evidence type="ECO:0000313" key="2">
    <source>
        <dbReference type="EMBL" id="ALY09426.1"/>
    </source>
</evidence>
<keyword evidence="1" id="KW-0812">Transmembrane</keyword>
<feature type="transmembrane region" description="Helical" evidence="1">
    <location>
        <begin position="51"/>
        <end position="69"/>
    </location>
</feature>
<dbReference type="EMBL" id="KU160652">
    <property type="protein sequence ID" value="ALY09426.1"/>
    <property type="molecule type" value="Genomic_DNA"/>
</dbReference>
<gene>
    <name evidence="2" type="primary">23</name>
    <name evidence="2" type="ORF">JOANN_23</name>
</gene>
<reference evidence="2 3" key="1">
    <citation type="submission" date="2015-11" db="EMBL/GenBank/DDBJ databases">
        <authorList>
            <person name="Ott C.T."/>
            <person name="Jacobs-Sera D."/>
            <person name="Guerrero C.A."/>
            <person name="Bowman C.A."/>
            <person name="Russell D.A."/>
            <person name="Pope W.H."/>
            <person name="Hatfull G.F."/>
        </authorList>
    </citation>
    <scope>NUCLEOTIDE SEQUENCE [LARGE SCALE GENOMIC DNA]</scope>
</reference>
<dbReference type="Proteomes" id="UP000221495">
    <property type="component" value="Segment"/>
</dbReference>
<evidence type="ECO:0000313" key="3">
    <source>
        <dbReference type="Proteomes" id="UP000221495"/>
    </source>
</evidence>
<keyword evidence="1" id="KW-0472">Membrane</keyword>
<accession>A0A0U4JZ09</accession>
<proteinExistence type="predicted"/>
<dbReference type="OrthoDB" id="15001at10239"/>
<organism evidence="2 3">
    <name type="scientific">Arthrobacter phage Joann</name>
    <dbReference type="NCBI Taxonomy" id="1772303"/>
    <lineage>
        <taxon>Viruses</taxon>
        <taxon>Duplodnaviria</taxon>
        <taxon>Heunggongvirae</taxon>
        <taxon>Uroviricota</taxon>
        <taxon>Caudoviricetes</taxon>
        <taxon>Korravirus</taxon>
        <taxon>Korravirus joann</taxon>
    </lineage>
</organism>
<keyword evidence="3" id="KW-1185">Reference proteome</keyword>
<dbReference type="RefSeq" id="YP_009602703.1">
    <property type="nucleotide sequence ID" value="NC_041942.1"/>
</dbReference>
<name>A0A0U4JZ09_9CAUD</name>
<keyword evidence="1" id="KW-1133">Transmembrane helix</keyword>
<feature type="transmembrane region" description="Helical" evidence="1">
    <location>
        <begin position="76"/>
        <end position="100"/>
    </location>
</feature>
<feature type="transmembrane region" description="Helical" evidence="1">
    <location>
        <begin position="12"/>
        <end position="31"/>
    </location>
</feature>
<sequence length="146" mass="15976">MIKINGARGATLLGFGGMSVLFGLAYLPTPISIIPPIPLGLELLDQLVPLNFWGGMWMIVGIYLLVYAFRQDQSRALALFAGLCAVWGISYSIAFGVAIYEHGHSKLWLAAGLYWSFLVACIGVSRLVNAPVQRINELIAEIEKEH</sequence>
<feature type="transmembrane region" description="Helical" evidence="1">
    <location>
        <begin position="106"/>
        <end position="128"/>
    </location>
</feature>
<protein>
    <submittedName>
        <fullName evidence="2">Uncharacterized protein</fullName>
    </submittedName>
</protein>